<feature type="compositionally biased region" description="Basic and acidic residues" evidence="2">
    <location>
        <begin position="608"/>
        <end position="628"/>
    </location>
</feature>
<feature type="coiled-coil region" evidence="1">
    <location>
        <begin position="410"/>
        <end position="437"/>
    </location>
</feature>
<dbReference type="STRING" id="630390.A0A180GNQ5"/>
<keyword evidence="1" id="KW-0175">Coiled coil</keyword>
<feature type="compositionally biased region" description="Polar residues" evidence="2">
    <location>
        <begin position="283"/>
        <end position="297"/>
    </location>
</feature>
<evidence type="ECO:0000313" key="3">
    <source>
        <dbReference type="EMBL" id="OAV94164.1"/>
    </source>
</evidence>
<evidence type="ECO:0000256" key="1">
    <source>
        <dbReference type="SAM" id="Coils"/>
    </source>
</evidence>
<accession>A0A180GNQ5</accession>
<feature type="region of interest" description="Disordered" evidence="2">
    <location>
        <begin position="670"/>
        <end position="740"/>
    </location>
</feature>
<keyword evidence="5" id="KW-1185">Reference proteome</keyword>
<evidence type="ECO:0000256" key="2">
    <source>
        <dbReference type="SAM" id="MobiDB-lite"/>
    </source>
</evidence>
<gene>
    <name evidence="3" type="ORF">PTTG_04329</name>
</gene>
<dbReference type="Proteomes" id="UP000005240">
    <property type="component" value="Unassembled WGS sequence"/>
</dbReference>
<sequence length="780" mass="89037">MTTTSNELIEHIQNSMVGLLAPIVEAIPSAPSSINHDQLEKNCQQFTIQLVNLFGQYHQASQQQQFTEADSQNHKKRRRTNSFDAKPHPDHHRARSEPNPASSHPTSIHRSHSLNPTSNPAKPSPNEKPPIPITSDSTSHQPSNQEPTPQPRGHLEGDEEDPISEELRMLIQSEIEAGIDNLALQIHDSLSDAKRELILLNHEFWKTQTGEETSDPSTQHPPTSSPLISPLTKIEAASIGEKLKFQFENHMIHCYKRYLEQFVFAIGFTGLGSEPLDFAQVHQQPLQQTPSEANLDNKTPDLDPKPEQSLSTSPTKDELEKNSLVIKQLVEEKFRSNSEEIGRMVEEKVKSNSQQNEQMLQEQLTSNRTKIGLDFEEKITAINQTIEQYLGEKLRPIGEQTERMVEEKLISNSQKSERGIEEKLESLRKESERTIEEKLSSTSQKIEDHIEERLSPITQATERMVQEKLQSYQEALEKQAVEYRKGIRSDIIQCREENSKDLDDLIGQIQRLFVTEKDKLSLLQKQTDGFQDRIAQLESLLEKETDPVLRRKAVLISLGLLESNHVNQKSNLSIFLTKLNDHLRVNLGQIDIQDPTWNPRLALGTPNGHHEPGENRAEPGADPSEARRGVNTPSTPRMPQASATAVENLFFEKLLIQLLRRINETVRLQEGQPNGFNPEAPPDHDNQGHRVEDQNYQQPDHHPDQAHQNHNHQGEHHPDTHGFPQDNILAHQPHSSDRPPLQEIHHILDEFFELNFKKFVWPKFSNLIFHLEQYLASQQV</sequence>
<reference evidence="3" key="2">
    <citation type="submission" date="2016-05" db="EMBL/GenBank/DDBJ databases">
        <title>Comparative analysis highlights variable genome content of wheat rusts and divergence of the mating loci.</title>
        <authorList>
            <person name="Cuomo C.A."/>
            <person name="Bakkeren G."/>
            <person name="Szabo L."/>
            <person name="Khalil H."/>
            <person name="Joly D."/>
            <person name="Goldberg J."/>
            <person name="Young S."/>
            <person name="Zeng Q."/>
            <person name="Fellers J."/>
        </authorList>
    </citation>
    <scope>NUCLEOTIDE SEQUENCE [LARGE SCALE GENOMIC DNA]</scope>
    <source>
        <strain evidence="3">1-1 BBBD Race 1</strain>
    </source>
</reference>
<protein>
    <submittedName>
        <fullName evidence="3 4">Uncharacterized protein</fullName>
    </submittedName>
</protein>
<feature type="compositionally biased region" description="Polar residues" evidence="2">
    <location>
        <begin position="631"/>
        <end position="640"/>
    </location>
</feature>
<proteinExistence type="predicted"/>
<name>A0A180GNQ5_PUCT1</name>
<feature type="compositionally biased region" description="Polar residues" evidence="2">
    <location>
        <begin position="134"/>
        <end position="147"/>
    </location>
</feature>
<evidence type="ECO:0000313" key="5">
    <source>
        <dbReference type="Proteomes" id="UP000005240"/>
    </source>
</evidence>
<feature type="compositionally biased region" description="Polar residues" evidence="2">
    <location>
        <begin position="209"/>
        <end position="220"/>
    </location>
</feature>
<dbReference type="OrthoDB" id="2504002at2759"/>
<dbReference type="VEuPathDB" id="FungiDB:PTTG_04329"/>
<reference evidence="3" key="1">
    <citation type="submission" date="2009-11" db="EMBL/GenBank/DDBJ databases">
        <authorList>
            <consortium name="The Broad Institute Genome Sequencing Platform"/>
            <person name="Ward D."/>
            <person name="Feldgarden M."/>
            <person name="Earl A."/>
            <person name="Young S.K."/>
            <person name="Zeng Q."/>
            <person name="Koehrsen M."/>
            <person name="Alvarado L."/>
            <person name="Berlin A."/>
            <person name="Bochicchio J."/>
            <person name="Borenstein D."/>
            <person name="Chapman S.B."/>
            <person name="Chen Z."/>
            <person name="Engels R."/>
            <person name="Freedman E."/>
            <person name="Gellesch M."/>
            <person name="Goldberg J."/>
            <person name="Griggs A."/>
            <person name="Gujja S."/>
            <person name="Heilman E."/>
            <person name="Heiman D."/>
            <person name="Hepburn T."/>
            <person name="Howarth C."/>
            <person name="Jen D."/>
            <person name="Larson L."/>
            <person name="Lewis B."/>
            <person name="Mehta T."/>
            <person name="Park D."/>
            <person name="Pearson M."/>
            <person name="Roberts A."/>
            <person name="Saif S."/>
            <person name="Shea T."/>
            <person name="Shenoy N."/>
            <person name="Sisk P."/>
            <person name="Stolte C."/>
            <person name="Sykes S."/>
            <person name="Thomson T."/>
            <person name="Walk T."/>
            <person name="White J."/>
            <person name="Yandava C."/>
            <person name="Izard J."/>
            <person name="Baranova O.V."/>
            <person name="Blanton J.M."/>
            <person name="Tanner A.C."/>
            <person name="Dewhirst F.E."/>
            <person name="Haas B."/>
            <person name="Nusbaum C."/>
            <person name="Birren B."/>
        </authorList>
    </citation>
    <scope>NUCLEOTIDE SEQUENCE [LARGE SCALE GENOMIC DNA]</scope>
    <source>
        <strain evidence="3">1-1 BBBD Race 1</strain>
    </source>
</reference>
<dbReference type="AlphaFoldDB" id="A0A180GNQ5"/>
<dbReference type="EnsemblFungi" id="PTTG_04329-t43_1">
    <property type="protein sequence ID" value="PTTG_04329-t43_1-p1"/>
    <property type="gene ID" value="PTTG_04329"/>
</dbReference>
<organism evidence="3">
    <name type="scientific">Puccinia triticina (isolate 1-1 / race 1 (BBBD))</name>
    <name type="common">Brown leaf rust fungus</name>
    <dbReference type="NCBI Taxonomy" id="630390"/>
    <lineage>
        <taxon>Eukaryota</taxon>
        <taxon>Fungi</taxon>
        <taxon>Dikarya</taxon>
        <taxon>Basidiomycota</taxon>
        <taxon>Pucciniomycotina</taxon>
        <taxon>Pucciniomycetes</taxon>
        <taxon>Pucciniales</taxon>
        <taxon>Pucciniaceae</taxon>
        <taxon>Puccinia</taxon>
    </lineage>
</organism>
<feature type="region of interest" description="Disordered" evidence="2">
    <location>
        <begin position="62"/>
        <end position="159"/>
    </location>
</feature>
<feature type="region of interest" description="Disordered" evidence="2">
    <location>
        <begin position="209"/>
        <end position="228"/>
    </location>
</feature>
<dbReference type="EMBL" id="ADAS02000043">
    <property type="protein sequence ID" value="OAV94164.1"/>
    <property type="molecule type" value="Genomic_DNA"/>
</dbReference>
<feature type="region of interest" description="Disordered" evidence="2">
    <location>
        <begin position="596"/>
        <end position="640"/>
    </location>
</feature>
<reference evidence="4" key="4">
    <citation type="submission" date="2025-05" db="UniProtKB">
        <authorList>
            <consortium name="EnsemblFungi"/>
        </authorList>
    </citation>
    <scope>IDENTIFICATION</scope>
    <source>
        <strain evidence="4">isolate 1-1 / race 1 (BBBD)</strain>
    </source>
</reference>
<feature type="compositionally biased region" description="Pro residues" evidence="2">
    <location>
        <begin position="122"/>
        <end position="132"/>
    </location>
</feature>
<feature type="region of interest" description="Disordered" evidence="2">
    <location>
        <begin position="283"/>
        <end position="319"/>
    </location>
</feature>
<feature type="compositionally biased region" description="Basic and acidic residues" evidence="2">
    <location>
        <begin position="681"/>
        <end position="720"/>
    </location>
</feature>
<reference evidence="4 5" key="3">
    <citation type="journal article" date="2017" name="G3 (Bethesda)">
        <title>Comparative analysis highlights variable genome content of wheat rusts and divergence of the mating loci.</title>
        <authorList>
            <person name="Cuomo C.A."/>
            <person name="Bakkeren G."/>
            <person name="Khalil H.B."/>
            <person name="Panwar V."/>
            <person name="Joly D."/>
            <person name="Linning R."/>
            <person name="Sakthikumar S."/>
            <person name="Song X."/>
            <person name="Adiconis X."/>
            <person name="Fan L."/>
            <person name="Goldberg J.M."/>
            <person name="Levin J.Z."/>
            <person name="Young S."/>
            <person name="Zeng Q."/>
            <person name="Anikster Y."/>
            <person name="Bruce M."/>
            <person name="Wang M."/>
            <person name="Yin C."/>
            <person name="McCallum B."/>
            <person name="Szabo L.J."/>
            <person name="Hulbert S."/>
            <person name="Chen X."/>
            <person name="Fellers J.P."/>
        </authorList>
    </citation>
    <scope>NUCLEOTIDE SEQUENCE</scope>
    <source>
        <strain evidence="5">Isolate 1-1 / race 1 (BBBD)</strain>
        <strain evidence="4">isolate 1-1 / race 1 (BBBD)</strain>
    </source>
</reference>
<evidence type="ECO:0000313" key="4">
    <source>
        <dbReference type="EnsemblFungi" id="PTTG_04329-t43_1-p1"/>
    </source>
</evidence>